<dbReference type="GO" id="GO:0009279">
    <property type="term" value="C:cell outer membrane"/>
    <property type="evidence" value="ECO:0007669"/>
    <property type="project" value="UniProtKB-SubCell"/>
</dbReference>
<dbReference type="Gene3D" id="2.50.20.10">
    <property type="entry name" value="Lipoprotein localisation LolA/LolB/LppX"/>
    <property type="match status" value="1"/>
</dbReference>
<evidence type="ECO:0000313" key="14">
    <source>
        <dbReference type="Proteomes" id="UP001249020"/>
    </source>
</evidence>
<name>A0AAW8R103_9ALTE</name>
<evidence type="ECO:0000256" key="9">
    <source>
        <dbReference type="ARBA" id="ARBA00023139"/>
    </source>
</evidence>
<dbReference type="RefSeq" id="WP_311360626.1">
    <property type="nucleotide sequence ID" value="NZ_JAVRIE010000001.1"/>
</dbReference>
<evidence type="ECO:0000256" key="12">
    <source>
        <dbReference type="ARBA" id="ARBA00023288"/>
    </source>
</evidence>
<comment type="caution">
    <text evidence="13">The sequence shown here is derived from an EMBL/GenBank/DDBJ whole genome shotgun (WGS) entry which is preliminary data.</text>
</comment>
<comment type="subunit">
    <text evidence="3">Monomer.</text>
</comment>
<evidence type="ECO:0000256" key="4">
    <source>
        <dbReference type="ARBA" id="ARBA00016202"/>
    </source>
</evidence>
<keyword evidence="7" id="KW-0653">Protein transport</keyword>
<evidence type="ECO:0000313" key="13">
    <source>
        <dbReference type="EMBL" id="MDT0581858.1"/>
    </source>
</evidence>
<keyword evidence="11" id="KW-0998">Cell outer membrane</keyword>
<dbReference type="Pfam" id="PF03550">
    <property type="entry name" value="LolB"/>
    <property type="match status" value="1"/>
</dbReference>
<dbReference type="SUPFAM" id="SSF89392">
    <property type="entry name" value="Prokaryotic lipoproteins and lipoprotein localization factors"/>
    <property type="match status" value="1"/>
</dbReference>
<comment type="similarity">
    <text evidence="2">Belongs to the LolB family.</text>
</comment>
<keyword evidence="10" id="KW-0143">Chaperone</keyword>
<keyword evidence="6" id="KW-0732">Signal</keyword>
<dbReference type="NCBIfam" id="TIGR00548">
    <property type="entry name" value="lolB"/>
    <property type="match status" value="1"/>
</dbReference>
<dbReference type="EMBL" id="JAVRIE010000001">
    <property type="protein sequence ID" value="MDT0581858.1"/>
    <property type="molecule type" value="Genomic_DNA"/>
</dbReference>
<dbReference type="CDD" id="cd16326">
    <property type="entry name" value="LolB"/>
    <property type="match status" value="1"/>
</dbReference>
<evidence type="ECO:0000256" key="8">
    <source>
        <dbReference type="ARBA" id="ARBA00023136"/>
    </source>
</evidence>
<dbReference type="GO" id="GO:0015031">
    <property type="term" value="P:protein transport"/>
    <property type="evidence" value="ECO:0007669"/>
    <property type="project" value="UniProtKB-KW"/>
</dbReference>
<evidence type="ECO:0000256" key="10">
    <source>
        <dbReference type="ARBA" id="ARBA00023186"/>
    </source>
</evidence>
<keyword evidence="12 13" id="KW-0449">Lipoprotein</keyword>
<protein>
    <recommendedName>
        <fullName evidence="4">Outer-membrane lipoprotein LolB</fullName>
    </recommendedName>
</protein>
<comment type="subcellular location">
    <subcellularLocation>
        <location evidence="1">Cell outer membrane</location>
        <topology evidence="1">Lipid-anchor</topology>
    </subcellularLocation>
</comment>
<accession>A0AAW8R103</accession>
<dbReference type="AlphaFoldDB" id="A0AAW8R103"/>
<dbReference type="InterPro" id="IPR029046">
    <property type="entry name" value="LolA/LolB/LppX"/>
</dbReference>
<dbReference type="InterPro" id="IPR004565">
    <property type="entry name" value="OM_lipoprot_LolB"/>
</dbReference>
<keyword evidence="9" id="KW-0564">Palmitate</keyword>
<evidence type="ECO:0000256" key="7">
    <source>
        <dbReference type="ARBA" id="ARBA00022927"/>
    </source>
</evidence>
<evidence type="ECO:0000256" key="11">
    <source>
        <dbReference type="ARBA" id="ARBA00023237"/>
    </source>
</evidence>
<dbReference type="Proteomes" id="UP001249020">
    <property type="component" value="Unassembled WGS sequence"/>
</dbReference>
<gene>
    <name evidence="13" type="primary">lolB</name>
    <name evidence="13" type="ORF">RM544_04840</name>
</gene>
<evidence type="ECO:0000256" key="3">
    <source>
        <dbReference type="ARBA" id="ARBA00011245"/>
    </source>
</evidence>
<keyword evidence="14" id="KW-1185">Reference proteome</keyword>
<organism evidence="13 14">
    <name type="scientific">Brumicola blandensis</name>
    <dbReference type="NCBI Taxonomy" id="3075611"/>
    <lineage>
        <taxon>Bacteria</taxon>
        <taxon>Pseudomonadati</taxon>
        <taxon>Pseudomonadota</taxon>
        <taxon>Gammaproteobacteria</taxon>
        <taxon>Alteromonadales</taxon>
        <taxon>Alteromonadaceae</taxon>
        <taxon>Brumicola</taxon>
    </lineage>
</organism>
<evidence type="ECO:0000256" key="2">
    <source>
        <dbReference type="ARBA" id="ARBA00009696"/>
    </source>
</evidence>
<proteinExistence type="inferred from homology"/>
<evidence type="ECO:0000256" key="1">
    <source>
        <dbReference type="ARBA" id="ARBA00004459"/>
    </source>
</evidence>
<evidence type="ECO:0000256" key="6">
    <source>
        <dbReference type="ARBA" id="ARBA00022729"/>
    </source>
</evidence>
<reference evidence="13 14" key="1">
    <citation type="submission" date="2023-09" db="EMBL/GenBank/DDBJ databases">
        <authorList>
            <person name="Rey-Velasco X."/>
        </authorList>
    </citation>
    <scope>NUCLEOTIDE SEQUENCE [LARGE SCALE GENOMIC DNA]</scope>
    <source>
        <strain evidence="13 14">W409</strain>
    </source>
</reference>
<keyword evidence="5" id="KW-0813">Transport</keyword>
<evidence type="ECO:0000256" key="5">
    <source>
        <dbReference type="ARBA" id="ARBA00022448"/>
    </source>
</evidence>
<keyword evidence="8" id="KW-0472">Membrane</keyword>
<sequence length="192" mass="22168">MLAACKTAPQQAQKSVFPDNYDSLSNQEKLRWLSHWELSGKIAVITPDERKSAYLNWEQREREFDFKLSNLIGVTLLDLNYDGVIASIEADGETYTDSSTEALIYRTTGWILPLENLPQWIKGQTNEEDLVELNADNLPKRLTPVCAACFGWEITYSDYKETEGVWLPYAITVRNPQKKTQLKFKVNQWTRQ</sequence>